<evidence type="ECO:0000256" key="4">
    <source>
        <dbReference type="ARBA" id="ARBA00035178"/>
    </source>
</evidence>
<evidence type="ECO:0000256" key="5">
    <source>
        <dbReference type="HAMAP-Rule" id="MF_00340"/>
    </source>
</evidence>
<evidence type="ECO:0000256" key="3">
    <source>
        <dbReference type="ARBA" id="ARBA00023274"/>
    </source>
</evidence>
<reference evidence="6" key="2">
    <citation type="submission" date="2021-04" db="EMBL/GenBank/DDBJ databases">
        <authorList>
            <person name="Gilroy R."/>
        </authorList>
    </citation>
    <scope>NUCLEOTIDE SEQUENCE</scope>
    <source>
        <strain evidence="6">CHK188-16595</strain>
    </source>
</reference>
<evidence type="ECO:0000313" key="6">
    <source>
        <dbReference type="EMBL" id="HJB75319.1"/>
    </source>
</evidence>
<dbReference type="SUPFAM" id="SSF57829">
    <property type="entry name" value="Zn-binding ribosomal proteins"/>
    <property type="match status" value="1"/>
</dbReference>
<name>A0A9D2MJC9_9FIRM</name>
<dbReference type="PANTHER" id="PTHR35534">
    <property type="entry name" value="50S RIBOSOMAL PROTEIN L32"/>
    <property type="match status" value="1"/>
</dbReference>
<dbReference type="NCBIfam" id="TIGR01031">
    <property type="entry name" value="rpmF_bact"/>
    <property type="match status" value="1"/>
</dbReference>
<dbReference type="InterPro" id="IPR011332">
    <property type="entry name" value="Ribosomal_zn-bd"/>
</dbReference>
<proteinExistence type="inferred from homology"/>
<dbReference type="InterPro" id="IPR044957">
    <property type="entry name" value="Ribosomal_bL32_bact"/>
</dbReference>
<sequence length="61" mass="6823">MAVPKRRTSTARKNKRRSNVWKMSAPTLVKCSNCGAYTVSHKVCSNCGYYNGKQVVVKEEA</sequence>
<keyword evidence="2 5" id="KW-0689">Ribosomal protein</keyword>
<dbReference type="AlphaFoldDB" id="A0A9D2MJC9"/>
<dbReference type="GO" id="GO:0015934">
    <property type="term" value="C:large ribosomal subunit"/>
    <property type="evidence" value="ECO:0007669"/>
    <property type="project" value="InterPro"/>
</dbReference>
<keyword evidence="3 5" id="KW-0687">Ribonucleoprotein</keyword>
<gene>
    <name evidence="5 6" type="primary">rpmF</name>
    <name evidence="6" type="ORF">IAA37_06555</name>
</gene>
<dbReference type="Proteomes" id="UP000823877">
    <property type="component" value="Unassembled WGS sequence"/>
</dbReference>
<evidence type="ECO:0000313" key="7">
    <source>
        <dbReference type="Proteomes" id="UP000823877"/>
    </source>
</evidence>
<dbReference type="GO" id="GO:0006412">
    <property type="term" value="P:translation"/>
    <property type="evidence" value="ECO:0007669"/>
    <property type="project" value="UniProtKB-UniRule"/>
</dbReference>
<comment type="similarity">
    <text evidence="1 5">Belongs to the bacterial ribosomal protein bL32 family.</text>
</comment>
<reference evidence="6" key="1">
    <citation type="journal article" date="2021" name="PeerJ">
        <title>Extensive microbial diversity within the chicken gut microbiome revealed by metagenomics and culture.</title>
        <authorList>
            <person name="Gilroy R."/>
            <person name="Ravi A."/>
            <person name="Getino M."/>
            <person name="Pursley I."/>
            <person name="Horton D.L."/>
            <person name="Alikhan N.F."/>
            <person name="Baker D."/>
            <person name="Gharbi K."/>
            <person name="Hall N."/>
            <person name="Watson M."/>
            <person name="Adriaenssens E.M."/>
            <person name="Foster-Nyarko E."/>
            <person name="Jarju S."/>
            <person name="Secka A."/>
            <person name="Antonio M."/>
            <person name="Oren A."/>
            <person name="Chaudhuri R.R."/>
            <person name="La Ragione R."/>
            <person name="Hildebrand F."/>
            <person name="Pallen M.J."/>
        </authorList>
    </citation>
    <scope>NUCLEOTIDE SEQUENCE</scope>
    <source>
        <strain evidence="6">CHK188-16595</strain>
    </source>
</reference>
<dbReference type="Pfam" id="PF01783">
    <property type="entry name" value="Ribosomal_L32p"/>
    <property type="match status" value="1"/>
</dbReference>
<dbReference type="HAMAP" id="MF_00340">
    <property type="entry name" value="Ribosomal_bL32"/>
    <property type="match status" value="1"/>
</dbReference>
<dbReference type="InterPro" id="IPR002677">
    <property type="entry name" value="Ribosomal_bL32"/>
</dbReference>
<protein>
    <recommendedName>
        <fullName evidence="4 5">Large ribosomal subunit protein bL32</fullName>
    </recommendedName>
</protein>
<evidence type="ECO:0000256" key="2">
    <source>
        <dbReference type="ARBA" id="ARBA00022980"/>
    </source>
</evidence>
<evidence type="ECO:0000256" key="1">
    <source>
        <dbReference type="ARBA" id="ARBA00008560"/>
    </source>
</evidence>
<comment type="caution">
    <text evidence="6">The sequence shown here is derived from an EMBL/GenBank/DDBJ whole genome shotgun (WGS) entry which is preliminary data.</text>
</comment>
<dbReference type="PANTHER" id="PTHR35534:SF1">
    <property type="entry name" value="LARGE RIBOSOMAL SUBUNIT PROTEIN BL32"/>
    <property type="match status" value="1"/>
</dbReference>
<dbReference type="GO" id="GO:0003735">
    <property type="term" value="F:structural constituent of ribosome"/>
    <property type="evidence" value="ECO:0007669"/>
    <property type="project" value="InterPro"/>
</dbReference>
<accession>A0A9D2MJC9</accession>
<dbReference type="EMBL" id="DWXN01000012">
    <property type="protein sequence ID" value="HJB75319.1"/>
    <property type="molecule type" value="Genomic_DNA"/>
</dbReference>
<organism evidence="6 7">
    <name type="scientific">Candidatus Eubacterium faecale</name>
    <dbReference type="NCBI Taxonomy" id="2838568"/>
    <lineage>
        <taxon>Bacteria</taxon>
        <taxon>Bacillati</taxon>
        <taxon>Bacillota</taxon>
        <taxon>Clostridia</taxon>
        <taxon>Eubacteriales</taxon>
        <taxon>Eubacteriaceae</taxon>
        <taxon>Eubacterium</taxon>
    </lineage>
</organism>